<feature type="signal peptide" evidence="1">
    <location>
        <begin position="1"/>
        <end position="19"/>
    </location>
</feature>
<dbReference type="OrthoDB" id="5076308at2759"/>
<evidence type="ECO:0000256" key="1">
    <source>
        <dbReference type="SAM" id="SignalP"/>
    </source>
</evidence>
<gene>
    <name evidence="2" type="ORF">CONLIGDRAFT_719044</name>
</gene>
<keyword evidence="1" id="KW-0732">Signal</keyword>
<dbReference type="InParanoid" id="A0A1J7I7R2"/>
<dbReference type="STRING" id="1408157.A0A1J7I7R2"/>
<dbReference type="AlphaFoldDB" id="A0A1J7I7R2"/>
<keyword evidence="3" id="KW-1185">Reference proteome</keyword>
<sequence>MYLTLVFAGLLSVAAAVTAAGKPGHSSHGGGDCYGKTPVALTVFETVTVTNYSTITDTVTVSVCPCTSGQVLCNGMCTDTTQDPNNCGACGTVCPSGKCVASVCAPCTAVGQTLCNGVCTDTTTDPSNCGACGTVCPSGQCVAAQCIPLTCTGGTCQNPLPCGNAANDCTCKTTTEGSSFCGQNVNCDDVQGNECNASTDCGTGQACAASCCNSGGGNGPRVCFDPCASGSKLLLRG</sequence>
<evidence type="ECO:0000313" key="2">
    <source>
        <dbReference type="EMBL" id="OIW23395.1"/>
    </source>
</evidence>
<reference evidence="2 3" key="1">
    <citation type="submission" date="2016-10" db="EMBL/GenBank/DDBJ databases">
        <title>Draft genome sequence of Coniochaeta ligniaria NRRL30616, a lignocellulolytic fungus for bioabatement of inhibitors in plant biomass hydrolysates.</title>
        <authorList>
            <consortium name="DOE Joint Genome Institute"/>
            <person name="Jimenez D.J."/>
            <person name="Hector R.E."/>
            <person name="Riley R."/>
            <person name="Sun H."/>
            <person name="Grigoriev I.V."/>
            <person name="Van Elsas J.D."/>
            <person name="Nichols N.N."/>
        </authorList>
    </citation>
    <scope>NUCLEOTIDE SEQUENCE [LARGE SCALE GENOMIC DNA]</scope>
    <source>
        <strain evidence="2 3">NRRL 30616</strain>
    </source>
</reference>
<dbReference type="Proteomes" id="UP000182658">
    <property type="component" value="Unassembled WGS sequence"/>
</dbReference>
<feature type="chain" id="PRO_5012227649" evidence="1">
    <location>
        <begin position="20"/>
        <end position="237"/>
    </location>
</feature>
<accession>A0A1J7I7R2</accession>
<proteinExistence type="predicted"/>
<organism evidence="2 3">
    <name type="scientific">Coniochaeta ligniaria NRRL 30616</name>
    <dbReference type="NCBI Taxonomy" id="1408157"/>
    <lineage>
        <taxon>Eukaryota</taxon>
        <taxon>Fungi</taxon>
        <taxon>Dikarya</taxon>
        <taxon>Ascomycota</taxon>
        <taxon>Pezizomycotina</taxon>
        <taxon>Sordariomycetes</taxon>
        <taxon>Sordariomycetidae</taxon>
        <taxon>Coniochaetales</taxon>
        <taxon>Coniochaetaceae</taxon>
        <taxon>Coniochaeta</taxon>
    </lineage>
</organism>
<protein>
    <submittedName>
        <fullName evidence="2">Uncharacterized protein</fullName>
    </submittedName>
</protein>
<evidence type="ECO:0000313" key="3">
    <source>
        <dbReference type="Proteomes" id="UP000182658"/>
    </source>
</evidence>
<name>A0A1J7I7R2_9PEZI</name>
<dbReference type="EMBL" id="KV875106">
    <property type="protein sequence ID" value="OIW23395.1"/>
    <property type="molecule type" value="Genomic_DNA"/>
</dbReference>